<sequence length="189" mass="19757">MLLATADDVAAALGLPSAAALTPEQSSRVDGVLGRVSDTFQRVTGRVFTTGATRVRAQVVNGRVWLPGVVDEVEAVTLTGGEEVDFNQDGNYVDVTRNGCSLVTGTVVIVEYVGGGVPDSVTEFVAAVAARHLTVTPGSVSSQAVSLTAGPFTQRNAEWVSGTAVFTRDELEDAKRFANPAPTITIHRL</sequence>
<gene>
    <name evidence="1" type="ORF">PBI_INVENTUM_7</name>
</gene>
<dbReference type="Proteomes" id="UP000201872">
    <property type="component" value="Segment"/>
</dbReference>
<dbReference type="EMBL" id="KM066034">
    <property type="protein sequence ID" value="AIK67622.1"/>
    <property type="molecule type" value="Genomic_DNA"/>
</dbReference>
<protein>
    <submittedName>
        <fullName evidence="1">Head-to-tail adaptor</fullName>
    </submittedName>
</protein>
<evidence type="ECO:0000313" key="2">
    <source>
        <dbReference type="Proteomes" id="UP000201872"/>
    </source>
</evidence>
<dbReference type="KEGG" id="vg:23680070"/>
<accession>A0A076YJ13</accession>
<organism evidence="1 2">
    <name type="scientific">Mycobacterium phage Inventum</name>
    <dbReference type="NCBI Taxonomy" id="1527580"/>
    <lineage>
        <taxon>Viruses</taxon>
        <taxon>Duplodnaviria</taxon>
        <taxon>Heunggongvirae</taxon>
        <taxon>Uroviricota</taxon>
        <taxon>Caudoviricetes</taxon>
        <taxon>Gracegardnervirinae</taxon>
        <taxon>Cheoctovirus</taxon>
        <taxon>Cheoctovirus inventum</taxon>
    </lineage>
</organism>
<dbReference type="RefSeq" id="YP_009125288.1">
    <property type="nucleotide sequence ID" value="NC_026596.1"/>
</dbReference>
<name>A0A076YJ13_9CAUD</name>
<proteinExistence type="predicted"/>
<keyword evidence="2" id="KW-1185">Reference proteome</keyword>
<dbReference type="OrthoDB" id="12157at10239"/>
<evidence type="ECO:0000313" key="1">
    <source>
        <dbReference type="EMBL" id="AIK67622.1"/>
    </source>
</evidence>
<reference evidence="1 2" key="1">
    <citation type="submission" date="2014-06" db="EMBL/GenBank/DDBJ databases">
        <authorList>
            <person name="Karssen M.P."/>
            <person name="Best A."/>
            <person name="Stukey J."/>
            <person name="D'Addario T.J."/>
            <person name="Day A.S."/>
            <person name="Deeg C.E."/>
            <person name="Johnson L.E."/>
            <person name="Leonard B.R."/>
            <person name="Neilands D.A."/>
            <person name="Owens N.D."/>
            <person name="Schuman J.A."/>
            <person name="Stukel M.G."/>
            <person name="Tans L.M."/>
            <person name="Thomas M.K."/>
            <person name="Ulmer M.R."/>
            <person name="VanWynen C.M."/>
            <person name="Vessells D.W."/>
            <person name="Viveen V.D."/>
            <person name="Weiss M.P."/>
            <person name="Anders K.R."/>
            <person name="Braun M.A."/>
            <person name="Delesalle V.A."/>
            <person name="Hughes L.E."/>
            <person name="Ware V.C."/>
            <person name="Bradley K.W."/>
            <person name="Barker L.P."/>
            <person name="Asai D.J."/>
            <person name="Bowman C.A."/>
            <person name="Russell D.A."/>
            <person name="Pope W.H."/>
            <person name="Jacobs-Sera D."/>
            <person name="Hendrix R.W."/>
            <person name="Hatfull G.F."/>
        </authorList>
    </citation>
    <scope>NUCLEOTIDE SEQUENCE [LARGE SCALE GENOMIC DNA]</scope>
</reference>
<dbReference type="GeneID" id="23680070"/>